<name>A0A1X2IJS0_9FUNG</name>
<gene>
    <name evidence="2" type="ORF">BCR42DRAFT_490508</name>
</gene>
<feature type="compositionally biased region" description="Acidic residues" evidence="1">
    <location>
        <begin position="110"/>
        <end position="121"/>
    </location>
</feature>
<feature type="compositionally biased region" description="Acidic residues" evidence="1">
    <location>
        <begin position="31"/>
        <end position="40"/>
    </location>
</feature>
<evidence type="ECO:0000313" key="2">
    <source>
        <dbReference type="EMBL" id="ORZ17815.1"/>
    </source>
</evidence>
<feature type="region of interest" description="Disordered" evidence="1">
    <location>
        <begin position="1"/>
        <end position="145"/>
    </location>
</feature>
<reference evidence="2 3" key="1">
    <citation type="submission" date="2016-07" db="EMBL/GenBank/DDBJ databases">
        <title>Pervasive Adenine N6-methylation of Active Genes in Fungi.</title>
        <authorList>
            <consortium name="DOE Joint Genome Institute"/>
            <person name="Mondo S.J."/>
            <person name="Dannebaum R.O."/>
            <person name="Kuo R.C."/>
            <person name="Labutti K."/>
            <person name="Haridas S."/>
            <person name="Kuo A."/>
            <person name="Salamov A."/>
            <person name="Ahrendt S.R."/>
            <person name="Lipzen A."/>
            <person name="Sullivan W."/>
            <person name="Andreopoulos W.B."/>
            <person name="Clum A."/>
            <person name="Lindquist E."/>
            <person name="Daum C."/>
            <person name="Ramamoorthy G.K."/>
            <person name="Gryganskyi A."/>
            <person name="Culley D."/>
            <person name="Magnuson J.K."/>
            <person name="James T.Y."/>
            <person name="O'Malley M.A."/>
            <person name="Stajich J.E."/>
            <person name="Spatafora J.W."/>
            <person name="Visel A."/>
            <person name="Grigoriev I.V."/>
        </authorList>
    </citation>
    <scope>NUCLEOTIDE SEQUENCE [LARGE SCALE GENOMIC DNA]</scope>
    <source>
        <strain evidence="2 3">NRRL 1336</strain>
    </source>
</reference>
<dbReference type="EMBL" id="MCGE01000009">
    <property type="protein sequence ID" value="ORZ17815.1"/>
    <property type="molecule type" value="Genomic_DNA"/>
</dbReference>
<feature type="compositionally biased region" description="Acidic residues" evidence="1">
    <location>
        <begin position="7"/>
        <end position="18"/>
    </location>
</feature>
<accession>A0A1X2IJS0</accession>
<evidence type="ECO:0000313" key="3">
    <source>
        <dbReference type="Proteomes" id="UP000193560"/>
    </source>
</evidence>
<keyword evidence="3" id="KW-1185">Reference proteome</keyword>
<dbReference type="STRING" id="90262.A0A1X2IJS0"/>
<evidence type="ECO:0000256" key="1">
    <source>
        <dbReference type="SAM" id="MobiDB-lite"/>
    </source>
</evidence>
<proteinExistence type="predicted"/>
<protein>
    <submittedName>
        <fullName evidence="2">Uncharacterized protein</fullName>
    </submittedName>
</protein>
<dbReference type="Proteomes" id="UP000193560">
    <property type="component" value="Unassembled WGS sequence"/>
</dbReference>
<dbReference type="OrthoDB" id="2440732at2759"/>
<feature type="compositionally biased region" description="Basic and acidic residues" evidence="1">
    <location>
        <begin position="69"/>
        <end position="81"/>
    </location>
</feature>
<comment type="caution">
    <text evidence="2">The sequence shown here is derived from an EMBL/GenBank/DDBJ whole genome shotgun (WGS) entry which is preliminary data.</text>
</comment>
<sequence length="252" mass="28788">MPKITFDSDEEFTFDEDLTPTKTTQTTHDTSDEDSDDDAMPEAVSIRSSRDQATSEAKAQKEAALIMAKADKEKRRQRDLQLKQQKQGSRRDLKKQQKQQEQPSAKSDSDSESDDEDDEQVEEGKSQRLPQDILDTWVESTPVGSKRTHMTMADFEEVQAAYEAQVEQQLAEQRKKQKKADRGRKVGEYTVKVLNQRPKVAKTGKNLRDMVNSKLHRKANERENAVLQRSAGRFGSSALVFRRSEPVKQTKK</sequence>
<organism evidence="2 3">
    <name type="scientific">Absidia repens</name>
    <dbReference type="NCBI Taxonomy" id="90262"/>
    <lineage>
        <taxon>Eukaryota</taxon>
        <taxon>Fungi</taxon>
        <taxon>Fungi incertae sedis</taxon>
        <taxon>Mucoromycota</taxon>
        <taxon>Mucoromycotina</taxon>
        <taxon>Mucoromycetes</taxon>
        <taxon>Mucorales</taxon>
        <taxon>Cunninghamellaceae</taxon>
        <taxon>Absidia</taxon>
    </lineage>
</organism>
<dbReference type="AlphaFoldDB" id="A0A1X2IJS0"/>